<evidence type="ECO:0000256" key="1">
    <source>
        <dbReference type="ARBA" id="ARBA00004571"/>
    </source>
</evidence>
<dbReference type="InterPro" id="IPR039426">
    <property type="entry name" value="TonB-dep_rcpt-like"/>
</dbReference>
<dbReference type="Pfam" id="PF07715">
    <property type="entry name" value="Plug"/>
    <property type="match status" value="1"/>
</dbReference>
<accession>A0ABQ6VY11</accession>
<evidence type="ECO:0000313" key="16">
    <source>
        <dbReference type="EMBL" id="KAB8125102.1"/>
    </source>
</evidence>
<feature type="domain" description="TonB-dependent receptor plug" evidence="15">
    <location>
        <begin position="76"/>
        <end position="173"/>
    </location>
</feature>
<keyword evidence="11" id="KW-0998">Cell outer membrane</keyword>
<evidence type="ECO:0000256" key="8">
    <source>
        <dbReference type="ARBA" id="ARBA00023065"/>
    </source>
</evidence>
<keyword evidence="9 12" id="KW-0798">TonB box</keyword>
<dbReference type="Gene3D" id="2.40.170.20">
    <property type="entry name" value="TonB-dependent receptor, beta-barrel domain"/>
    <property type="match status" value="1"/>
</dbReference>
<keyword evidence="10 12" id="KW-0472">Membrane</keyword>
<evidence type="ECO:0000256" key="6">
    <source>
        <dbReference type="ARBA" id="ARBA00022729"/>
    </source>
</evidence>
<evidence type="ECO:0000256" key="7">
    <source>
        <dbReference type="ARBA" id="ARBA00023004"/>
    </source>
</evidence>
<comment type="caution">
    <text evidence="16">The sequence shown here is derived from an EMBL/GenBank/DDBJ whole genome shotgun (WGS) entry which is preliminary data.</text>
</comment>
<evidence type="ECO:0000256" key="9">
    <source>
        <dbReference type="ARBA" id="ARBA00023077"/>
    </source>
</evidence>
<dbReference type="Proteomes" id="UP000427842">
    <property type="component" value="Unassembled WGS sequence"/>
</dbReference>
<dbReference type="InterPro" id="IPR000531">
    <property type="entry name" value="Beta-barrel_TonB"/>
</dbReference>
<evidence type="ECO:0000256" key="4">
    <source>
        <dbReference type="ARBA" id="ARBA00022496"/>
    </source>
</evidence>
<dbReference type="EMBL" id="QYAZ01000001">
    <property type="protein sequence ID" value="KAB8125102.1"/>
    <property type="molecule type" value="Genomic_DNA"/>
</dbReference>
<keyword evidence="4" id="KW-0410">Iron transport</keyword>
<dbReference type="PANTHER" id="PTHR32552">
    <property type="entry name" value="FERRICHROME IRON RECEPTOR-RELATED"/>
    <property type="match status" value="1"/>
</dbReference>
<name>A0ABQ6VY11_9PROT</name>
<keyword evidence="8" id="KW-0406">Ion transport</keyword>
<gene>
    <name evidence="16" type="ORF">D3W54_00145</name>
</gene>
<dbReference type="InterPro" id="IPR037066">
    <property type="entry name" value="Plug_dom_sf"/>
</dbReference>
<reference evidence="16 17" key="1">
    <citation type="submission" date="2018-09" db="EMBL/GenBank/DDBJ databases">
        <title>Genome sequence and characterization of the bcs clusters for the production of nanocellulose from the low pH resistant strain Komagataeibacter medellinensis ID13488.</title>
        <authorList>
            <person name="Hernandez-Arriaga A.M."/>
            <person name="Del Cerro C."/>
            <person name="Urbina L."/>
            <person name="Eceiza A."/>
            <person name="Retegi A."/>
            <person name="Prieto M.A."/>
        </authorList>
    </citation>
    <scope>NUCLEOTIDE SEQUENCE [LARGE SCALE GENOMIC DNA]</scope>
    <source>
        <strain evidence="16 17">ID13488</strain>
    </source>
</reference>
<evidence type="ECO:0000256" key="5">
    <source>
        <dbReference type="ARBA" id="ARBA00022692"/>
    </source>
</evidence>
<evidence type="ECO:0000256" key="2">
    <source>
        <dbReference type="ARBA" id="ARBA00022448"/>
    </source>
</evidence>
<feature type="compositionally biased region" description="Low complexity" evidence="13">
    <location>
        <begin position="29"/>
        <end position="41"/>
    </location>
</feature>
<dbReference type="Gene3D" id="2.170.130.10">
    <property type="entry name" value="TonB-dependent receptor, plug domain"/>
    <property type="match status" value="1"/>
</dbReference>
<feature type="domain" description="TonB-dependent receptor-like beta-barrel" evidence="14">
    <location>
        <begin position="268"/>
        <end position="737"/>
    </location>
</feature>
<keyword evidence="6" id="KW-0732">Signal</keyword>
<evidence type="ECO:0000256" key="11">
    <source>
        <dbReference type="ARBA" id="ARBA00023237"/>
    </source>
</evidence>
<evidence type="ECO:0000259" key="15">
    <source>
        <dbReference type="Pfam" id="PF07715"/>
    </source>
</evidence>
<keyword evidence="7" id="KW-0408">Iron</keyword>
<keyword evidence="3" id="KW-1134">Transmembrane beta strand</keyword>
<protein>
    <submittedName>
        <fullName evidence="16">TonB-dependent receptor</fullName>
    </submittedName>
</protein>
<evidence type="ECO:0000256" key="13">
    <source>
        <dbReference type="SAM" id="MobiDB-lite"/>
    </source>
</evidence>
<dbReference type="PANTHER" id="PTHR32552:SF89">
    <property type="entry name" value="CATECHOLATE SIDEROPHORE RECEPTOR FIU"/>
    <property type="match status" value="1"/>
</dbReference>
<evidence type="ECO:0000256" key="10">
    <source>
        <dbReference type="ARBA" id="ARBA00023136"/>
    </source>
</evidence>
<dbReference type="InterPro" id="IPR012910">
    <property type="entry name" value="Plug_dom"/>
</dbReference>
<evidence type="ECO:0000259" key="14">
    <source>
        <dbReference type="Pfam" id="PF00593"/>
    </source>
</evidence>
<evidence type="ECO:0000256" key="3">
    <source>
        <dbReference type="ARBA" id="ARBA00022452"/>
    </source>
</evidence>
<keyword evidence="2" id="KW-0813">Transport</keyword>
<proteinExistence type="inferred from homology"/>
<keyword evidence="5" id="KW-0812">Transmembrane</keyword>
<comment type="similarity">
    <text evidence="12">Belongs to the TonB-dependent receptor family.</text>
</comment>
<keyword evidence="16" id="KW-0675">Receptor</keyword>
<dbReference type="InterPro" id="IPR036942">
    <property type="entry name" value="Beta-barrel_TonB_sf"/>
</dbReference>
<evidence type="ECO:0000256" key="12">
    <source>
        <dbReference type="RuleBase" id="RU003357"/>
    </source>
</evidence>
<sequence>MVIVPAYGQVSAVTRNGSVNTSSAKTRAKPPTSAAQTTAAPMPAPKVEHITVSQHIPLTANGVTNLTPGGGLMPPQTAPRSQSGLTRDFIAKQAPTANIAALVADLPGVNFSSQDPFGLTGNNMTMRGMTQAQIGYLFEGAPMADPINYQPYSSMMVDSENLGSVTVSQGSPDLDAPLYNAVGGQITATEINPSHKQRGFVDLAGGTHSANKEFIRYETGDIGNTGIRGFVSFSHTSYNNWRGPGGLFRYHIDSKFVKEWGDGNSISAIFSFNRQQQTSWRSPTLSQWNKYGDSFNYAGSFTQGDPTFYGLQITNMNAETVILPSHFTLTKNLKLHVTPYFEHQFGPSNAGESIPTTGGYMGTQRYDSLVGIPTGNGSVLTEGVDPWDQKSGSLNMSLDWTRGHNKLSVGYWYNYTSHQELSTFRQVYADGSYSNSPIIDATNGRILTGYDLNFKQQVNTLFIADTLNLLHDRLTLSAGFRAAMVSRTGTNNVPGADPYYKAGNYFEPLPQFAASFKITPHDQIFVNGTTAFRAPASVEAYSQIFDPNNSHAVEQPGSLKPEYSIGEEIGFRHSGFVNVAVSLFNLNMTNHQVTSMNYIPGTTQLISEPINIGGQTSRGIQAEIGLRRWHHISPYFSGQYLHATMDNNYNAGGGNYLPTAGKIAVESPKFTGAIGLNYDDGRFFGNFALRYVDSQYTTFMDDEKIPSYITSDITLGYRMKKLGPAKAPQIQLNIMNIGDNHYLSGGSSFTSNAHPVNTVAGGLYKSSTGGASTSAPIYLVGGAFAAMVSVSAGF</sequence>
<comment type="subcellular location">
    <subcellularLocation>
        <location evidence="1">Cell outer membrane</location>
        <topology evidence="1">Multi-pass membrane protein</topology>
    </subcellularLocation>
</comment>
<evidence type="ECO:0000313" key="17">
    <source>
        <dbReference type="Proteomes" id="UP000427842"/>
    </source>
</evidence>
<dbReference type="SUPFAM" id="SSF56935">
    <property type="entry name" value="Porins"/>
    <property type="match status" value="1"/>
</dbReference>
<keyword evidence="17" id="KW-1185">Reference proteome</keyword>
<feature type="region of interest" description="Disordered" evidence="13">
    <location>
        <begin position="18"/>
        <end position="42"/>
    </location>
</feature>
<dbReference type="Pfam" id="PF00593">
    <property type="entry name" value="TonB_dep_Rec_b-barrel"/>
    <property type="match status" value="1"/>
</dbReference>
<organism evidence="16 17">
    <name type="scientific">Komagataeibacter medellinensis</name>
    <dbReference type="NCBI Taxonomy" id="1177712"/>
    <lineage>
        <taxon>Bacteria</taxon>
        <taxon>Pseudomonadati</taxon>
        <taxon>Pseudomonadota</taxon>
        <taxon>Alphaproteobacteria</taxon>
        <taxon>Acetobacterales</taxon>
        <taxon>Acetobacteraceae</taxon>
        <taxon>Komagataeibacter</taxon>
    </lineage>
</organism>